<name>A0A430JCC9_9BACL</name>
<dbReference type="InterPro" id="IPR027417">
    <property type="entry name" value="P-loop_NTPase"/>
</dbReference>
<accession>A0A430JCC9</accession>
<comment type="caution">
    <text evidence="1">The sequence shown here is derived from an EMBL/GenBank/DDBJ whole genome shotgun (WGS) entry which is preliminary data.</text>
</comment>
<dbReference type="EMBL" id="RXHU01000045">
    <property type="protein sequence ID" value="RTE08639.1"/>
    <property type="molecule type" value="Genomic_DNA"/>
</dbReference>
<dbReference type="Proteomes" id="UP000276128">
    <property type="component" value="Unassembled WGS sequence"/>
</dbReference>
<dbReference type="AlphaFoldDB" id="A0A430JCC9"/>
<dbReference type="InterPro" id="IPR029035">
    <property type="entry name" value="DHS-like_NAD/FAD-binding_dom"/>
</dbReference>
<dbReference type="Pfam" id="PF13289">
    <property type="entry name" value="SIR2_2"/>
    <property type="match status" value="1"/>
</dbReference>
<reference evidence="1 2" key="1">
    <citation type="submission" date="2018-12" db="EMBL/GenBank/DDBJ databases">
        <title>Bacillus ochoae sp. nov., Paenibacillus whitsoniae sp. nov., Paenibacillus spiritus sp. nov. Isolated from the Mars Exploration Rover during spacecraft assembly.</title>
        <authorList>
            <person name="Seuylemezian A."/>
            <person name="Vaishampayan P."/>
        </authorList>
    </citation>
    <scope>NUCLEOTIDE SEQUENCE [LARGE SCALE GENOMIC DNA]</scope>
    <source>
        <strain evidence="1 2">MER 54</strain>
    </source>
</reference>
<evidence type="ECO:0000313" key="1">
    <source>
        <dbReference type="EMBL" id="RTE08639.1"/>
    </source>
</evidence>
<dbReference type="OrthoDB" id="5521101at2"/>
<protein>
    <recommendedName>
        <fullName evidence="3">SIR2-like domain-containing protein</fullName>
    </recommendedName>
</protein>
<evidence type="ECO:0008006" key="3">
    <source>
        <dbReference type="Google" id="ProtNLM"/>
    </source>
</evidence>
<proteinExistence type="predicted"/>
<dbReference type="GO" id="GO:0043531">
    <property type="term" value="F:ADP binding"/>
    <property type="evidence" value="ECO:0007669"/>
    <property type="project" value="InterPro"/>
</dbReference>
<organism evidence="1 2">
    <name type="scientific">Paenibacillus whitsoniae</name>
    <dbReference type="NCBI Taxonomy" id="2496558"/>
    <lineage>
        <taxon>Bacteria</taxon>
        <taxon>Bacillati</taxon>
        <taxon>Bacillota</taxon>
        <taxon>Bacilli</taxon>
        <taxon>Bacillales</taxon>
        <taxon>Paenibacillaceae</taxon>
        <taxon>Paenibacillus</taxon>
    </lineage>
</organism>
<dbReference type="PANTHER" id="PTHR47691">
    <property type="entry name" value="REGULATOR-RELATED"/>
    <property type="match status" value="1"/>
</dbReference>
<dbReference type="SUPFAM" id="SSF52540">
    <property type="entry name" value="P-loop containing nucleoside triphosphate hydrolases"/>
    <property type="match status" value="1"/>
</dbReference>
<keyword evidence="2" id="KW-1185">Reference proteome</keyword>
<dbReference type="RefSeq" id="WP_126142298.1">
    <property type="nucleotide sequence ID" value="NZ_RXHU01000045.1"/>
</dbReference>
<gene>
    <name evidence="1" type="ORF">EJQ19_16260</name>
</gene>
<dbReference type="PANTHER" id="PTHR47691:SF3">
    <property type="entry name" value="HTH-TYPE TRANSCRIPTIONAL REGULATOR RV0890C-RELATED"/>
    <property type="match status" value="1"/>
</dbReference>
<dbReference type="SUPFAM" id="SSF52467">
    <property type="entry name" value="DHS-like NAD/FAD-binding domain"/>
    <property type="match status" value="1"/>
</dbReference>
<evidence type="ECO:0000313" key="2">
    <source>
        <dbReference type="Proteomes" id="UP000276128"/>
    </source>
</evidence>
<sequence length="1180" mass="139497">MIHSGIKEAMEKDRLVFFIGSGFSRSLGFPNWREMIIEFINELSVDEPELEEYKIVLKHISEIEVLEKLYPYRARLYKIMDKIFQLKEHHKEKIQLHKKIGEIATKIITTNYDKLFELALPDYKKIDNNNIFGIGNLEDIEKYIFKIHGCIDNPQTCVLFKSDYEELYVPENPAINRLNSIITDYTIVFIGFSLTDEHVRDQFERINKMFDGLARNHFIITTEETNLTKYNVKQIKLTEWSQLNKWFDSLIEVKRTYQETSIAQREVLIEVNPNIEVVQSSKKYLTKILILIASPLDREISYDFGNIAKYFSKYDVKIDCLYLTEETLHSLEDYDYLFIFSFYINKKIVIEDQMHKSKLISLETLEQHLGQEFINCIFLFLDKDITDQSYEELNYPWTILNYNEVEISNFVFSIVKKNNLNLLKSSMFINKEKIILLEAEKGNAIITIREDEEKKILASQIDPKRLSSFIGRTTDIVDITRKIIELNNQILTIKGSGGIGKTTIVKKVAYELFKRSYFSNGIKFVDCEPIKDYESFASKISSCFDLDNVVNFRDHISLNDFSLDMLLILDNFEVLVYLSDYEQIKDLVSFICDYVKVTITSREWIGLEYEEQHELRALTSEESLKIFKNNYNSKIDSSDEKYLKNEILDKLLNNNPLAIKLITKNLPKNIDVKILYQELSDDFFYFTNSGYFDIYDNNVDDKIERSESLYHSINYSYERLNSKEKLTFELLSLFPDGISMELFKQFFESKEFKYELNKITNKEITSLENKSLIEINSGLIELQSIIGKFASHQLINRTAEELSKYYKRAYQFNDFNLEMYSNVKKKYHRSKALGILDSSAENYLLSLSYIDKFEGDKSEKILYISYLSSNLSIIEQSPKFTNKLNDLIGYFEDLENGSTYLKLLICNINYFSGHFDESFSTIKKIFPISDWDKYDLRKTLNRSLISNVLNTYEMEGFEIQTTQFVLENLEFLYERNILSDLFKLGEFQACIEAMSSLTQESFFTFEIKYNLDQLDPKELIKYIENIYKKEFINIVQSNYILSKMKKNNKKNINQLVVTNAYTHGLKNLMLAFIEENDEKANNLYLKAISNLKHIKYYYLEAIYFYSDYLKSKNSADYEKWVNQGFEEVKEHNYKYLIHQYKNLMNDTSQIYVESDILLNSEYDYLSKVRQYIKKRDKEYI</sequence>
<dbReference type="Gene3D" id="3.40.50.300">
    <property type="entry name" value="P-loop containing nucleotide triphosphate hydrolases"/>
    <property type="match status" value="1"/>
</dbReference>